<dbReference type="Gene3D" id="3.40.50.300">
    <property type="entry name" value="P-loop containing nucleotide triphosphate hydrolases"/>
    <property type="match status" value="1"/>
</dbReference>
<dbReference type="PANTHER" id="PTHR34301:SF8">
    <property type="entry name" value="ATPASE DOMAIN-CONTAINING PROTEIN"/>
    <property type="match status" value="1"/>
</dbReference>
<organism evidence="2 3">
    <name type="scientific">Sphingomonas olei</name>
    <dbReference type="NCBI Taxonomy" id="1886787"/>
    <lineage>
        <taxon>Bacteria</taxon>
        <taxon>Pseudomonadati</taxon>
        <taxon>Pseudomonadota</taxon>
        <taxon>Alphaproteobacteria</taxon>
        <taxon>Sphingomonadales</taxon>
        <taxon>Sphingomonadaceae</taxon>
        <taxon>Sphingomonas</taxon>
    </lineage>
</organism>
<gene>
    <name evidence="2" type="ORF">E5988_11035</name>
</gene>
<comment type="caution">
    <text evidence="2">The sequence shown here is derived from an EMBL/GenBank/DDBJ whole genome shotgun (WGS) entry which is preliminary data.</text>
</comment>
<keyword evidence="3" id="KW-1185">Reference proteome</keyword>
<dbReference type="InterPro" id="IPR041664">
    <property type="entry name" value="AAA_16"/>
</dbReference>
<dbReference type="InterPro" id="IPR003593">
    <property type="entry name" value="AAA+_ATPase"/>
</dbReference>
<evidence type="ECO:0000313" key="2">
    <source>
        <dbReference type="EMBL" id="THG39686.1"/>
    </source>
</evidence>
<reference evidence="2 3" key="1">
    <citation type="submission" date="2019-04" db="EMBL/GenBank/DDBJ databases">
        <title>Microbes associate with the intestines of laboratory mice.</title>
        <authorList>
            <person name="Navarre W."/>
            <person name="Wong E."/>
            <person name="Huang K.C."/>
            <person name="Tropini C."/>
            <person name="Ng K."/>
            <person name="Yu B."/>
        </authorList>
    </citation>
    <scope>NUCLEOTIDE SEQUENCE [LARGE SCALE GENOMIC DNA]</scope>
    <source>
        <strain evidence="2 3">NM83_B4-11</strain>
    </source>
</reference>
<protein>
    <submittedName>
        <fullName evidence="2">AAA family ATPase</fullName>
    </submittedName>
</protein>
<sequence length="444" mass="49042">MRWWSSLFGQAQEQATTPEIGSAPHIEQPVATPRRTAHVLPRFRGTAVDRVAPSTSSYDQLRLRLRAAFTPARPVMEPTRFAGRGELLRTVIRAVEDQYLHVVLFGPRGIGKTSTLHVLCGIARESRYLVRYVSCGERSNFDALFRAILADTPLLFHDSYDPTANEIESGLSFKDLLDDQPLTVDLVSDIFDRLAGTRLLVVLDEFDRAGDADLRRSIAELIKNLSDRGSRVQLIIAGVAQNLTEIIEHVPSIRRNILGLLLPNMTQDEIADLINAGQQASGMSFTPKALQLISLAALGLPYLASLIAQHAGFAALERRSDRVDHNDVERGMGQVLDHLQLRIAPGTRLRVDEAIRDGHERALGSLAQLSLINSFRLPVAQIPRDPAGQPNTSALLQPLHDRYGLIVPVVDEPDTYVFSDDGVPLFLWVRLMLAHARSCSDAAT</sequence>
<dbReference type="SMART" id="SM00382">
    <property type="entry name" value="AAA"/>
    <property type="match status" value="1"/>
</dbReference>
<dbReference type="Pfam" id="PF13191">
    <property type="entry name" value="AAA_16"/>
    <property type="match status" value="1"/>
</dbReference>
<dbReference type="EMBL" id="SSTI01000007">
    <property type="protein sequence ID" value="THG39686.1"/>
    <property type="molecule type" value="Genomic_DNA"/>
</dbReference>
<dbReference type="Proteomes" id="UP000308038">
    <property type="component" value="Unassembled WGS sequence"/>
</dbReference>
<dbReference type="PANTHER" id="PTHR34301">
    <property type="entry name" value="DNA-BINDING PROTEIN-RELATED"/>
    <property type="match status" value="1"/>
</dbReference>
<evidence type="ECO:0000313" key="3">
    <source>
        <dbReference type="Proteomes" id="UP000308038"/>
    </source>
</evidence>
<dbReference type="SUPFAM" id="SSF52540">
    <property type="entry name" value="P-loop containing nucleoside triphosphate hydrolases"/>
    <property type="match status" value="1"/>
</dbReference>
<accession>A0ABY2QHD8</accession>
<dbReference type="InterPro" id="IPR027417">
    <property type="entry name" value="P-loop_NTPase"/>
</dbReference>
<name>A0ABY2QHD8_9SPHN</name>
<evidence type="ECO:0000259" key="1">
    <source>
        <dbReference type="SMART" id="SM00382"/>
    </source>
</evidence>
<proteinExistence type="predicted"/>
<dbReference type="RefSeq" id="WP_136451714.1">
    <property type="nucleotide sequence ID" value="NZ_SSTI01000007.1"/>
</dbReference>
<feature type="domain" description="AAA+ ATPase" evidence="1">
    <location>
        <begin position="98"/>
        <end position="264"/>
    </location>
</feature>